<dbReference type="Pfam" id="PF00795">
    <property type="entry name" value="CN_hydrolase"/>
    <property type="match status" value="1"/>
</dbReference>
<dbReference type="InterPro" id="IPR043957">
    <property type="entry name" value="Vanin_C"/>
</dbReference>
<reference evidence="5" key="2">
    <citation type="submission" date="2024-08" db="UniProtKB">
        <authorList>
            <consortium name="EnsemblMetazoa"/>
        </authorList>
    </citation>
    <scope>IDENTIFICATION</scope>
</reference>
<evidence type="ECO:0000256" key="2">
    <source>
        <dbReference type="ARBA" id="ARBA00022801"/>
    </source>
</evidence>
<keyword evidence="6" id="KW-1185">Reference proteome</keyword>
<dbReference type="KEGG" id="dpa:109537053"/>
<dbReference type="AlphaFoldDB" id="A0AAR5PDK0"/>
<dbReference type="GeneID" id="109537053"/>
<dbReference type="EnsemblMetazoa" id="XM_019903579.1">
    <property type="protein sequence ID" value="XP_019759138.1"/>
    <property type="gene ID" value="LOC109537053"/>
</dbReference>
<dbReference type="SUPFAM" id="SSF56317">
    <property type="entry name" value="Carbon-nitrogen hydrolase"/>
    <property type="match status" value="1"/>
</dbReference>
<evidence type="ECO:0000256" key="1">
    <source>
        <dbReference type="ARBA" id="ARBA00008225"/>
    </source>
</evidence>
<keyword evidence="2" id="KW-0378">Hydrolase</keyword>
<keyword evidence="3" id="KW-0732">Signal</keyword>
<dbReference type="Gene3D" id="3.60.110.10">
    <property type="entry name" value="Carbon-nitrogen hydrolase"/>
    <property type="match status" value="1"/>
</dbReference>
<proteinExistence type="inferred from homology"/>
<reference evidence="6" key="1">
    <citation type="journal article" date="2013" name="Genome Biol.">
        <title>Draft genome of the mountain pine beetle, Dendroctonus ponderosae Hopkins, a major forest pest.</title>
        <authorList>
            <person name="Keeling C.I."/>
            <person name="Yuen M.M."/>
            <person name="Liao N.Y."/>
            <person name="Docking T.R."/>
            <person name="Chan S.K."/>
            <person name="Taylor G.A."/>
            <person name="Palmquist D.L."/>
            <person name="Jackman S.D."/>
            <person name="Nguyen A."/>
            <person name="Li M."/>
            <person name="Henderson H."/>
            <person name="Janes J.K."/>
            <person name="Zhao Y."/>
            <person name="Pandoh P."/>
            <person name="Moore R."/>
            <person name="Sperling F.A."/>
            <person name="Huber D.P."/>
            <person name="Birol I."/>
            <person name="Jones S.J."/>
            <person name="Bohlmann J."/>
        </authorList>
    </citation>
    <scope>NUCLEOTIDE SEQUENCE</scope>
</reference>
<comment type="similarity">
    <text evidence="1">Belongs to the carbon-nitrogen hydrolase superfamily. BTD/VNN family.</text>
</comment>
<dbReference type="InterPro" id="IPR003010">
    <property type="entry name" value="C-N_Hydrolase"/>
</dbReference>
<feature type="chain" id="PRO_5043456712" description="CN hydrolase domain-containing protein" evidence="3">
    <location>
        <begin position="21"/>
        <end position="536"/>
    </location>
</feature>
<evidence type="ECO:0000256" key="3">
    <source>
        <dbReference type="SAM" id="SignalP"/>
    </source>
</evidence>
<feature type="signal peptide" evidence="3">
    <location>
        <begin position="1"/>
        <end position="20"/>
    </location>
</feature>
<dbReference type="PANTHER" id="PTHR10609:SF14">
    <property type="entry name" value="BIOTINIDASE"/>
    <property type="match status" value="1"/>
</dbReference>
<dbReference type="Proteomes" id="UP000019118">
    <property type="component" value="Unassembled WGS sequence"/>
</dbReference>
<dbReference type="Pfam" id="PF19018">
    <property type="entry name" value="Vanin_C"/>
    <property type="match status" value="1"/>
</dbReference>
<dbReference type="InterPro" id="IPR040154">
    <property type="entry name" value="Biotinidase/VNN"/>
</dbReference>
<feature type="domain" description="CN hydrolase" evidence="4">
    <location>
        <begin position="32"/>
        <end position="292"/>
    </location>
</feature>
<dbReference type="PANTHER" id="PTHR10609">
    <property type="entry name" value="BIOTINIDASE-RELATED"/>
    <property type="match status" value="1"/>
</dbReference>
<dbReference type="InterPro" id="IPR036526">
    <property type="entry name" value="C-N_Hydrolase_sf"/>
</dbReference>
<name>A0AAR5PDK0_DENPD</name>
<evidence type="ECO:0000259" key="4">
    <source>
        <dbReference type="PROSITE" id="PS50263"/>
    </source>
</evidence>
<protein>
    <recommendedName>
        <fullName evidence="4">CN hydrolase domain-containing protein</fullName>
    </recommendedName>
</protein>
<dbReference type="PROSITE" id="PS50263">
    <property type="entry name" value="CN_HYDROLASE"/>
    <property type="match status" value="1"/>
</dbReference>
<evidence type="ECO:0000313" key="6">
    <source>
        <dbReference type="Proteomes" id="UP000019118"/>
    </source>
</evidence>
<organism evidence="5 6">
    <name type="scientific">Dendroctonus ponderosae</name>
    <name type="common">Mountain pine beetle</name>
    <dbReference type="NCBI Taxonomy" id="77166"/>
    <lineage>
        <taxon>Eukaryota</taxon>
        <taxon>Metazoa</taxon>
        <taxon>Ecdysozoa</taxon>
        <taxon>Arthropoda</taxon>
        <taxon>Hexapoda</taxon>
        <taxon>Insecta</taxon>
        <taxon>Pterygota</taxon>
        <taxon>Neoptera</taxon>
        <taxon>Endopterygota</taxon>
        <taxon>Coleoptera</taxon>
        <taxon>Polyphaga</taxon>
        <taxon>Cucujiformia</taxon>
        <taxon>Curculionidae</taxon>
        <taxon>Scolytinae</taxon>
        <taxon>Dendroctonus</taxon>
    </lineage>
</organism>
<evidence type="ECO:0000313" key="5">
    <source>
        <dbReference type="EnsemblMetazoa" id="XP_019759138.1"/>
    </source>
</evidence>
<dbReference type="GO" id="GO:0016787">
    <property type="term" value="F:hydrolase activity"/>
    <property type="evidence" value="ECO:0007669"/>
    <property type="project" value="UniProtKB-KW"/>
</dbReference>
<accession>A0AAR5PDK0</accession>
<sequence>MNIQGLIFVLAAFCCKFSTAEFYNVAIMEYAINTNFSQPSESILQENTRNYLDLIGDLVKNHSDPALDLIIFPESTLSPSQTISTTSAQLPDDQEVLCNSNGSYLEFLKDISCASINYNTTIIINFTEKEICQAGEGECPETGEIFYNTNIALGTEGTIIGRYRKWNLFGEYAKSKPASLDLPVFSIKNTSFGMMTCFDIQFGVPAFNLTRDKRVENVIFPLYWISELPYLTALQVEQMWAQEFDVVLLASGASLPRTGAGGSGIFLGKEGTLQSEILPERGTRVLVHRVPTDKSRFQTPYEETNSTITDELALDLDDFYMLVDPSIREHNSVILNTSQERVETTVCHGEDSNALCCDFNVSLFLNAVDESLSVYTYHLVAFNGIRTFSGLYYGGVETCGIVACLNQSVESCGQRFPNYSQIAWPVTFSSITVLGKFAHSAQRVEYPTTLLSSIRPLPVKEYTWTSQTGAGIVEKNITLLKPQNRLLAFGIFGRDYERDWDPIRSPPSSDSITCSVTLSIFPLLIVVLLNLRFRYG</sequence>